<dbReference type="PANTHER" id="PTHR30433">
    <property type="entry name" value="CHEMOTAXIS PROTEIN MOTA"/>
    <property type="match status" value="1"/>
</dbReference>
<keyword evidence="4" id="KW-1003">Cell membrane</keyword>
<dbReference type="RefSeq" id="WP_165278932.1">
    <property type="nucleotide sequence ID" value="NZ_JAUZQE010000019.1"/>
</dbReference>
<feature type="compositionally biased region" description="Low complexity" evidence="9">
    <location>
        <begin position="287"/>
        <end position="296"/>
    </location>
</feature>
<keyword evidence="5 10" id="KW-0812">Transmembrane</keyword>
<dbReference type="Pfam" id="PF01618">
    <property type="entry name" value="MotA_ExbB"/>
    <property type="match status" value="1"/>
</dbReference>
<evidence type="ECO:0000256" key="5">
    <source>
        <dbReference type="ARBA" id="ARBA00022692"/>
    </source>
</evidence>
<evidence type="ECO:0000256" key="1">
    <source>
        <dbReference type="ARBA" id="ARBA00004651"/>
    </source>
</evidence>
<feature type="transmembrane region" description="Helical" evidence="10">
    <location>
        <begin position="184"/>
        <end position="202"/>
    </location>
</feature>
<comment type="caution">
    <text evidence="12">The sequence shown here is derived from an EMBL/GenBank/DDBJ whole genome shotgun (WGS) entry which is preliminary data.</text>
</comment>
<evidence type="ECO:0000256" key="3">
    <source>
        <dbReference type="ARBA" id="ARBA00022448"/>
    </source>
</evidence>
<keyword evidence="7 10" id="KW-1133">Transmembrane helix</keyword>
<evidence type="ECO:0000256" key="6">
    <source>
        <dbReference type="ARBA" id="ARBA00022779"/>
    </source>
</evidence>
<evidence type="ECO:0000256" key="9">
    <source>
        <dbReference type="SAM" id="MobiDB-lite"/>
    </source>
</evidence>
<dbReference type="InterPro" id="IPR002898">
    <property type="entry name" value="MotA_ExbB_proton_chnl"/>
</dbReference>
<name>A0ABU1D6W0_9BURK</name>
<reference evidence="12 13" key="1">
    <citation type="submission" date="2023-08" db="EMBL/GenBank/DDBJ databases">
        <title>Alcaligenaceae gen. nov., a novel taxon isolated from the sludge of Yixing Pesticide Factory.</title>
        <authorList>
            <person name="Ruan L."/>
        </authorList>
    </citation>
    <scope>NUCLEOTIDE SEQUENCE [LARGE SCALE GENOMIC DNA]</scope>
    <source>
        <strain evidence="12 13">LG-2</strain>
    </source>
</reference>
<sequence length="313" mass="33885">MNPSTLIGIVASIGLLAIVLFFSAEDPLLFIDLPGLGIVLVGTAAATFIAYPLREVVRVFGLIRAIVRNERLYIEKDLEDLVEISRIWMQGDIRAVEETLQRVSNPFLRNGVQLVIDNVPEQDILDLLQWRIARMKAREHAEAQLFRVMAGFAPAFGMLGTLVGLVNLLFLLGDGDMTAIGRQMALALMTTFYGVLLANLVFKPVAVKLERRTEQRLVLMNTILQGISMMSQKRSPSLLRETLNSFVAEVQDEIIDHSATKAAKAAIKKQRAAAARAARRAARRSGRTGATAAAGSTGAGPHNPTGTGGGAGQ</sequence>
<feature type="domain" description="MotA/TolQ/ExbB proton channel" evidence="11">
    <location>
        <begin position="102"/>
        <end position="220"/>
    </location>
</feature>
<evidence type="ECO:0000313" key="13">
    <source>
        <dbReference type="Proteomes" id="UP001232156"/>
    </source>
</evidence>
<comment type="subcellular location">
    <subcellularLocation>
        <location evidence="1">Cell membrane</location>
        <topology evidence="1">Multi-pass membrane protein</topology>
    </subcellularLocation>
</comment>
<dbReference type="EMBL" id="JAUZQE010000019">
    <property type="protein sequence ID" value="MDR4126170.1"/>
    <property type="molecule type" value="Genomic_DNA"/>
</dbReference>
<feature type="compositionally biased region" description="Basic residues" evidence="9">
    <location>
        <begin position="274"/>
        <end position="286"/>
    </location>
</feature>
<protein>
    <submittedName>
        <fullName evidence="12">MotA/TolQ/ExbB proton channel family protein</fullName>
    </submittedName>
</protein>
<keyword evidence="13" id="KW-1185">Reference proteome</keyword>
<dbReference type="Proteomes" id="UP001232156">
    <property type="component" value="Unassembled WGS sequence"/>
</dbReference>
<evidence type="ECO:0000256" key="4">
    <source>
        <dbReference type="ARBA" id="ARBA00022475"/>
    </source>
</evidence>
<keyword evidence="3" id="KW-0813">Transport</keyword>
<dbReference type="InterPro" id="IPR047055">
    <property type="entry name" value="MotA-like"/>
</dbReference>
<accession>A0ABU1D6W0</accession>
<evidence type="ECO:0000259" key="11">
    <source>
        <dbReference type="Pfam" id="PF01618"/>
    </source>
</evidence>
<gene>
    <name evidence="12" type="ORF">Q8947_09270</name>
</gene>
<evidence type="ECO:0000256" key="7">
    <source>
        <dbReference type="ARBA" id="ARBA00022989"/>
    </source>
</evidence>
<evidence type="ECO:0000256" key="8">
    <source>
        <dbReference type="ARBA" id="ARBA00023136"/>
    </source>
</evidence>
<evidence type="ECO:0000256" key="10">
    <source>
        <dbReference type="SAM" id="Phobius"/>
    </source>
</evidence>
<proteinExistence type="inferred from homology"/>
<evidence type="ECO:0000313" key="12">
    <source>
        <dbReference type="EMBL" id="MDR4126170.1"/>
    </source>
</evidence>
<keyword evidence="6" id="KW-0283">Flagellar rotation</keyword>
<organism evidence="12 13">
    <name type="scientific">Yanghanlia caeni</name>
    <dbReference type="NCBI Taxonomy" id="3064283"/>
    <lineage>
        <taxon>Bacteria</taxon>
        <taxon>Pseudomonadati</taxon>
        <taxon>Pseudomonadota</taxon>
        <taxon>Betaproteobacteria</taxon>
        <taxon>Burkholderiales</taxon>
        <taxon>Alcaligenaceae</taxon>
        <taxon>Yanghanlia</taxon>
    </lineage>
</organism>
<dbReference type="PANTHER" id="PTHR30433:SF2">
    <property type="entry name" value="MOTILITY PROTEIN A"/>
    <property type="match status" value="1"/>
</dbReference>
<feature type="transmembrane region" description="Helical" evidence="10">
    <location>
        <begin position="33"/>
        <end position="53"/>
    </location>
</feature>
<feature type="region of interest" description="Disordered" evidence="9">
    <location>
        <begin position="274"/>
        <end position="313"/>
    </location>
</feature>
<evidence type="ECO:0000256" key="2">
    <source>
        <dbReference type="ARBA" id="ARBA00008038"/>
    </source>
</evidence>
<dbReference type="InterPro" id="IPR000540">
    <property type="entry name" value="Flag_MotA_CS"/>
</dbReference>
<keyword evidence="8 10" id="KW-0472">Membrane</keyword>
<comment type="similarity">
    <text evidence="2">Belongs to the MotA family.</text>
</comment>
<feature type="transmembrane region" description="Helical" evidence="10">
    <location>
        <begin position="145"/>
        <end position="172"/>
    </location>
</feature>
<dbReference type="PROSITE" id="PS01307">
    <property type="entry name" value="MOTA"/>
    <property type="match status" value="1"/>
</dbReference>